<organism evidence="2 3">
    <name type="scientific">Glaesserella australis</name>
    <dbReference type="NCBI Taxonomy" id="2094024"/>
    <lineage>
        <taxon>Bacteria</taxon>
        <taxon>Pseudomonadati</taxon>
        <taxon>Pseudomonadota</taxon>
        <taxon>Gammaproteobacteria</taxon>
        <taxon>Pasteurellales</taxon>
        <taxon>Pasteurellaceae</taxon>
        <taxon>Glaesserella</taxon>
    </lineage>
</organism>
<sequence length="151" mass="18463">MSYTNLLYHIIFRTKYGIPSINEQNEMMLYRYIWSFVKKHNSILYRINGMPDHIHLFVQLHQTICISEFVRKLKIDTHHFLKNNQDKFPEFSEWSVGYCALSYSSRDKERIINYIKNQKEHHKTTDFSNEIKELIIAEHIQFDETYFERHL</sequence>
<dbReference type="OrthoDB" id="9797997at2"/>
<feature type="domain" description="Transposase IS200-like" evidence="1">
    <location>
        <begin position="3"/>
        <end position="118"/>
    </location>
</feature>
<dbReference type="PANTHER" id="PTHR33360:SF2">
    <property type="entry name" value="TRANSPOSASE FOR INSERTION SEQUENCE ELEMENT IS200"/>
    <property type="match status" value="1"/>
</dbReference>
<dbReference type="Pfam" id="PF01797">
    <property type="entry name" value="Y1_Tnp"/>
    <property type="match status" value="1"/>
</dbReference>
<dbReference type="InterPro" id="IPR002686">
    <property type="entry name" value="Transposase_17"/>
</dbReference>
<protein>
    <submittedName>
        <fullName evidence="2">Transposase</fullName>
    </submittedName>
</protein>
<keyword evidence="3" id="KW-1185">Reference proteome</keyword>
<dbReference type="AlphaFoldDB" id="A0A328BZ47"/>
<dbReference type="NCBIfam" id="NF033573">
    <property type="entry name" value="transpos_IS200"/>
    <property type="match status" value="1"/>
</dbReference>
<dbReference type="SMART" id="SM01321">
    <property type="entry name" value="Y1_Tnp"/>
    <property type="match status" value="1"/>
</dbReference>
<comment type="caution">
    <text evidence="2">The sequence shown here is derived from an EMBL/GenBank/DDBJ whole genome shotgun (WGS) entry which is preliminary data.</text>
</comment>
<dbReference type="RefSeq" id="WP_111749324.1">
    <property type="nucleotide sequence ID" value="NZ_PTPX01000006.1"/>
</dbReference>
<dbReference type="GO" id="GO:0004803">
    <property type="term" value="F:transposase activity"/>
    <property type="evidence" value="ECO:0007669"/>
    <property type="project" value="InterPro"/>
</dbReference>
<evidence type="ECO:0000313" key="3">
    <source>
        <dbReference type="Proteomes" id="UP000248689"/>
    </source>
</evidence>
<name>A0A328BZ47_9PAST</name>
<gene>
    <name evidence="2" type="ORF">C5N92_02625</name>
</gene>
<dbReference type="InterPro" id="IPR036515">
    <property type="entry name" value="Transposase_17_sf"/>
</dbReference>
<evidence type="ECO:0000313" key="2">
    <source>
        <dbReference type="EMBL" id="RAL19359.1"/>
    </source>
</evidence>
<proteinExistence type="predicted"/>
<evidence type="ECO:0000259" key="1">
    <source>
        <dbReference type="SMART" id="SM01321"/>
    </source>
</evidence>
<reference evidence="3" key="1">
    <citation type="submission" date="2018-02" db="EMBL/GenBank/DDBJ databases">
        <title>Glaesserella australis sp. nov., isolated from the lungs of pigs.</title>
        <authorList>
            <person name="Turni C."/>
            <person name="Christensen H."/>
        </authorList>
    </citation>
    <scope>NUCLEOTIDE SEQUENCE [LARGE SCALE GENOMIC DNA]</scope>
    <source>
        <strain evidence="3">HS4635</strain>
    </source>
</reference>
<dbReference type="Gene3D" id="3.30.70.1290">
    <property type="entry name" value="Transposase IS200-like"/>
    <property type="match status" value="1"/>
</dbReference>
<accession>A0A328BZ47</accession>
<dbReference type="EMBL" id="PTPX01000006">
    <property type="protein sequence ID" value="RAL19359.1"/>
    <property type="molecule type" value="Genomic_DNA"/>
</dbReference>
<dbReference type="Proteomes" id="UP000248689">
    <property type="component" value="Unassembled WGS sequence"/>
</dbReference>
<dbReference type="GO" id="GO:0006313">
    <property type="term" value="P:DNA transposition"/>
    <property type="evidence" value="ECO:0007669"/>
    <property type="project" value="InterPro"/>
</dbReference>
<dbReference type="GO" id="GO:0003677">
    <property type="term" value="F:DNA binding"/>
    <property type="evidence" value="ECO:0007669"/>
    <property type="project" value="InterPro"/>
</dbReference>
<dbReference type="PANTHER" id="PTHR33360">
    <property type="entry name" value="TRANSPOSASE FOR INSERTION SEQUENCE ELEMENT IS200"/>
    <property type="match status" value="1"/>
</dbReference>
<dbReference type="SUPFAM" id="SSF143422">
    <property type="entry name" value="Transposase IS200-like"/>
    <property type="match status" value="1"/>
</dbReference>